<dbReference type="PROSITE" id="PS50113">
    <property type="entry name" value="PAC"/>
    <property type="match status" value="1"/>
</dbReference>
<dbReference type="Pfam" id="PF00512">
    <property type="entry name" value="HisKA"/>
    <property type="match status" value="1"/>
</dbReference>
<dbReference type="InterPro" id="IPR005467">
    <property type="entry name" value="His_kinase_dom"/>
</dbReference>
<protein>
    <recommendedName>
        <fullName evidence="2">histidine kinase</fullName>
        <ecNumber evidence="2">2.7.13.3</ecNumber>
    </recommendedName>
</protein>
<dbReference type="InterPro" id="IPR000700">
    <property type="entry name" value="PAS-assoc_C"/>
</dbReference>
<dbReference type="SMART" id="SM00086">
    <property type="entry name" value="PAC"/>
    <property type="match status" value="1"/>
</dbReference>
<keyword evidence="7" id="KW-0472">Membrane</keyword>
<keyword evidence="5" id="KW-0418">Kinase</keyword>
<dbReference type="SMART" id="SM00091">
    <property type="entry name" value="PAS"/>
    <property type="match status" value="1"/>
</dbReference>
<feature type="domain" description="Histidine kinase" evidence="8">
    <location>
        <begin position="145"/>
        <end position="359"/>
    </location>
</feature>
<dbReference type="Gene3D" id="3.30.565.10">
    <property type="entry name" value="Histidine kinase-like ATPase, C-terminal domain"/>
    <property type="match status" value="1"/>
</dbReference>
<dbReference type="PRINTS" id="PR00344">
    <property type="entry name" value="BCTRLSENSOR"/>
</dbReference>
<sequence length="500" mass="57274">MEDNTSHNQTAEHSPASDLQFNLLTDSMPQQVWTASPDGKLTYINSQARAFFGKTSQELLGIAWLDVIHPDDKQQCVETWTYALETGTLYEVEFRLANNQGVYKWHLGRALPVKEKGEIVKWIGTNTDIDERKRNEQSKDEFISIASHELKTPLTTAKAYIQLYERMQTGIADKPASFIQKAGQSILKLEKLVNDLLDVSKINAGKLMYNVEAFWFDEMLDDVIESVQNTAPQHRIIIEQTAHIEYKGDKLRIEQVVNNLLNNAIKYSPGKDRVIVRCEVHQENIVVSVQDLGIGIAPEHLGNLFNRFYRLDNTVTRFEGLGLGLYIASEIVKRHNGSFWIESEPGVGSTFYFLLPVNGKIELKEYENTKTSYKANFIEIVYNQSEHRIEANWLGYQNYDSVKKGCLHMLDILRDNHCDRVLNDNTYVIGNWSEAVDWGGEVWFPAMENAGLKYFAWIYSPSTFSRMSAEKSIDIAVGNLITRFFTEKEEADNWLKSLDQ</sequence>
<dbReference type="InterPro" id="IPR004358">
    <property type="entry name" value="Sig_transdc_His_kin-like_C"/>
</dbReference>
<feature type="domain" description="PAC" evidence="10">
    <location>
        <begin position="90"/>
        <end position="141"/>
    </location>
</feature>
<dbReference type="CDD" id="cd00130">
    <property type="entry name" value="PAS"/>
    <property type="match status" value="1"/>
</dbReference>
<dbReference type="FunFam" id="3.30.450.20:FF:000099">
    <property type="entry name" value="Sensory box sensor histidine kinase"/>
    <property type="match status" value="1"/>
</dbReference>
<evidence type="ECO:0000313" key="12">
    <source>
        <dbReference type="Proteomes" id="UP000466586"/>
    </source>
</evidence>
<dbReference type="SMART" id="SM00387">
    <property type="entry name" value="HATPase_c"/>
    <property type="match status" value="1"/>
</dbReference>
<dbReference type="Gene3D" id="3.30.450.20">
    <property type="entry name" value="PAS domain"/>
    <property type="match status" value="1"/>
</dbReference>
<dbReference type="PANTHER" id="PTHR45453:SF1">
    <property type="entry name" value="PHOSPHATE REGULON SENSOR PROTEIN PHOR"/>
    <property type="match status" value="1"/>
</dbReference>
<organism evidence="11 12">
    <name type="scientific">Hufsiella arboris</name>
    <dbReference type="NCBI Taxonomy" id="2695275"/>
    <lineage>
        <taxon>Bacteria</taxon>
        <taxon>Pseudomonadati</taxon>
        <taxon>Bacteroidota</taxon>
        <taxon>Sphingobacteriia</taxon>
        <taxon>Sphingobacteriales</taxon>
        <taxon>Sphingobacteriaceae</taxon>
        <taxon>Hufsiella</taxon>
    </lineage>
</organism>
<evidence type="ECO:0000313" key="11">
    <source>
        <dbReference type="EMBL" id="MXV52999.1"/>
    </source>
</evidence>
<gene>
    <name evidence="11" type="ORF">GS399_18670</name>
</gene>
<dbReference type="Pfam" id="PF08447">
    <property type="entry name" value="PAS_3"/>
    <property type="match status" value="1"/>
</dbReference>
<dbReference type="GO" id="GO:0000155">
    <property type="term" value="F:phosphorelay sensor kinase activity"/>
    <property type="evidence" value="ECO:0007669"/>
    <property type="project" value="InterPro"/>
</dbReference>
<evidence type="ECO:0000256" key="5">
    <source>
        <dbReference type="ARBA" id="ARBA00022777"/>
    </source>
</evidence>
<dbReference type="FunFam" id="3.30.565.10:FF:000006">
    <property type="entry name" value="Sensor histidine kinase WalK"/>
    <property type="match status" value="1"/>
</dbReference>
<name>A0A7K1YG75_9SPHI</name>
<accession>A0A7K1YG75</accession>
<dbReference type="EMBL" id="WVHT01000012">
    <property type="protein sequence ID" value="MXV52999.1"/>
    <property type="molecule type" value="Genomic_DNA"/>
</dbReference>
<proteinExistence type="predicted"/>
<dbReference type="SUPFAM" id="SSF47384">
    <property type="entry name" value="Homodimeric domain of signal transducing histidine kinase"/>
    <property type="match status" value="1"/>
</dbReference>
<dbReference type="SUPFAM" id="SSF55785">
    <property type="entry name" value="PYP-like sensor domain (PAS domain)"/>
    <property type="match status" value="1"/>
</dbReference>
<comment type="caution">
    <text evidence="11">The sequence shown here is derived from an EMBL/GenBank/DDBJ whole genome shotgun (WGS) entry which is preliminary data.</text>
</comment>
<evidence type="ECO:0000259" key="10">
    <source>
        <dbReference type="PROSITE" id="PS50113"/>
    </source>
</evidence>
<dbReference type="InterPro" id="IPR036097">
    <property type="entry name" value="HisK_dim/P_sf"/>
</dbReference>
<dbReference type="InterPro" id="IPR003594">
    <property type="entry name" value="HATPase_dom"/>
</dbReference>
<evidence type="ECO:0000256" key="4">
    <source>
        <dbReference type="ARBA" id="ARBA00022679"/>
    </source>
</evidence>
<evidence type="ECO:0000256" key="6">
    <source>
        <dbReference type="ARBA" id="ARBA00023012"/>
    </source>
</evidence>
<dbReference type="NCBIfam" id="TIGR00229">
    <property type="entry name" value="sensory_box"/>
    <property type="match status" value="1"/>
</dbReference>
<dbReference type="SMART" id="SM00388">
    <property type="entry name" value="HisKA"/>
    <property type="match status" value="1"/>
</dbReference>
<keyword evidence="12" id="KW-1185">Reference proteome</keyword>
<comment type="catalytic activity">
    <reaction evidence="1">
        <text>ATP + protein L-histidine = ADP + protein N-phospho-L-histidine.</text>
        <dbReference type="EC" id="2.7.13.3"/>
    </reaction>
</comment>
<evidence type="ECO:0000256" key="1">
    <source>
        <dbReference type="ARBA" id="ARBA00000085"/>
    </source>
</evidence>
<dbReference type="AlphaFoldDB" id="A0A7K1YG75"/>
<dbReference type="CDD" id="cd00082">
    <property type="entry name" value="HisKA"/>
    <property type="match status" value="1"/>
</dbReference>
<keyword evidence="6" id="KW-0902">Two-component regulatory system</keyword>
<evidence type="ECO:0000259" key="9">
    <source>
        <dbReference type="PROSITE" id="PS50112"/>
    </source>
</evidence>
<reference evidence="11 12" key="1">
    <citation type="submission" date="2019-11" db="EMBL/GenBank/DDBJ databases">
        <title>Pedobacter sp. HMF7647 Genome sequencing and assembly.</title>
        <authorList>
            <person name="Kang H."/>
            <person name="Kim H."/>
            <person name="Joh K."/>
        </authorList>
    </citation>
    <scope>NUCLEOTIDE SEQUENCE [LARGE SCALE GENOMIC DNA]</scope>
    <source>
        <strain evidence="11 12">HMF7647</strain>
    </source>
</reference>
<dbReference type="InterPro" id="IPR013655">
    <property type="entry name" value="PAS_fold_3"/>
</dbReference>
<feature type="domain" description="PAS" evidence="9">
    <location>
        <begin position="17"/>
        <end position="87"/>
    </location>
</feature>
<dbReference type="Gene3D" id="1.10.287.130">
    <property type="match status" value="1"/>
</dbReference>
<evidence type="ECO:0000259" key="8">
    <source>
        <dbReference type="PROSITE" id="PS50109"/>
    </source>
</evidence>
<dbReference type="InterPro" id="IPR001610">
    <property type="entry name" value="PAC"/>
</dbReference>
<dbReference type="InterPro" id="IPR036890">
    <property type="entry name" value="HATPase_C_sf"/>
</dbReference>
<dbReference type="GO" id="GO:0005886">
    <property type="term" value="C:plasma membrane"/>
    <property type="evidence" value="ECO:0007669"/>
    <property type="project" value="TreeGrafter"/>
</dbReference>
<keyword evidence="4" id="KW-0808">Transferase</keyword>
<dbReference type="Proteomes" id="UP000466586">
    <property type="component" value="Unassembled WGS sequence"/>
</dbReference>
<dbReference type="PROSITE" id="PS50112">
    <property type="entry name" value="PAS"/>
    <property type="match status" value="1"/>
</dbReference>
<keyword evidence="3" id="KW-0597">Phosphoprotein</keyword>
<dbReference type="Pfam" id="PF02518">
    <property type="entry name" value="HATPase_c"/>
    <property type="match status" value="1"/>
</dbReference>
<evidence type="ECO:0000256" key="3">
    <source>
        <dbReference type="ARBA" id="ARBA00022553"/>
    </source>
</evidence>
<dbReference type="PROSITE" id="PS50109">
    <property type="entry name" value="HIS_KIN"/>
    <property type="match status" value="1"/>
</dbReference>
<dbReference type="EC" id="2.7.13.3" evidence="2"/>
<evidence type="ECO:0000256" key="2">
    <source>
        <dbReference type="ARBA" id="ARBA00012438"/>
    </source>
</evidence>
<dbReference type="PANTHER" id="PTHR45453">
    <property type="entry name" value="PHOSPHATE REGULON SENSOR PROTEIN PHOR"/>
    <property type="match status" value="1"/>
</dbReference>
<dbReference type="GO" id="GO:0016036">
    <property type="term" value="P:cellular response to phosphate starvation"/>
    <property type="evidence" value="ECO:0007669"/>
    <property type="project" value="TreeGrafter"/>
</dbReference>
<dbReference type="InterPro" id="IPR035965">
    <property type="entry name" value="PAS-like_dom_sf"/>
</dbReference>
<dbReference type="InterPro" id="IPR003661">
    <property type="entry name" value="HisK_dim/P_dom"/>
</dbReference>
<dbReference type="SUPFAM" id="SSF55874">
    <property type="entry name" value="ATPase domain of HSP90 chaperone/DNA topoisomerase II/histidine kinase"/>
    <property type="match status" value="1"/>
</dbReference>
<dbReference type="GO" id="GO:0004721">
    <property type="term" value="F:phosphoprotein phosphatase activity"/>
    <property type="evidence" value="ECO:0007669"/>
    <property type="project" value="TreeGrafter"/>
</dbReference>
<evidence type="ECO:0000256" key="7">
    <source>
        <dbReference type="ARBA" id="ARBA00023136"/>
    </source>
</evidence>
<dbReference type="InterPro" id="IPR050351">
    <property type="entry name" value="BphY/WalK/GraS-like"/>
</dbReference>
<dbReference type="RefSeq" id="WP_160846179.1">
    <property type="nucleotide sequence ID" value="NZ_WVHT01000012.1"/>
</dbReference>
<dbReference type="InterPro" id="IPR000014">
    <property type="entry name" value="PAS"/>
</dbReference>